<dbReference type="SUPFAM" id="SSF109854">
    <property type="entry name" value="DinB/YfiT-like putative metalloenzymes"/>
    <property type="match status" value="1"/>
</dbReference>
<accession>A0A4V6DHI6</accession>
<dbReference type="AlphaFoldDB" id="A0A4V6DHI6"/>
<proteinExistence type="predicted"/>
<dbReference type="PANTHER" id="PTHR36922">
    <property type="entry name" value="BLL2446 PROTEIN"/>
    <property type="match status" value="1"/>
</dbReference>
<protein>
    <recommendedName>
        <fullName evidence="3">Helix-turn-helix-domain containing protein type</fullName>
    </recommendedName>
</protein>
<gene>
    <name evidence="1" type="ORF">CTA1_1564</name>
</gene>
<dbReference type="OrthoDB" id="3724345at2759"/>
<sequence length="225" mass="25146">MAGIMQTEIGINNGHSICLSGLFILLSSYQNIFLTISVKMVSLYNASIPMMIKYLGNLKVILKKAETHCIAKNINPEEMIKFRLIEDMRSLDYQVQSVSNTAKFLATRLALHEDTYFPDTETTFPQLEARVDATISILSEIDPPSLDGKEDAEVLMETKSLGTYRFTGYSYVIQYACPNFHFHLGSAYCILRHLGVPLTAFDYLDTQRDLFVKVEASASSASSAS</sequence>
<evidence type="ECO:0008006" key="3">
    <source>
        <dbReference type="Google" id="ProtNLM"/>
    </source>
</evidence>
<reference evidence="1 2" key="1">
    <citation type="journal article" date="2019" name="PLoS ONE">
        <title>Comparative genome analysis indicates high evolutionary potential of pathogenicity genes in Colletotrichum tanaceti.</title>
        <authorList>
            <person name="Lelwala R.V."/>
            <person name="Korhonen P.K."/>
            <person name="Young N.D."/>
            <person name="Scott J.B."/>
            <person name="Ades P.A."/>
            <person name="Gasser R.B."/>
            <person name="Taylor P.W.J."/>
        </authorList>
    </citation>
    <scope>NUCLEOTIDE SEQUENCE [LARGE SCALE GENOMIC DNA]</scope>
    <source>
        <strain evidence="1">BRIP57314</strain>
    </source>
</reference>
<dbReference type="Pfam" id="PF09351">
    <property type="entry name" value="DUF1993"/>
    <property type="match status" value="1"/>
</dbReference>
<dbReference type="Proteomes" id="UP000310108">
    <property type="component" value="Unassembled WGS sequence"/>
</dbReference>
<evidence type="ECO:0000313" key="1">
    <source>
        <dbReference type="EMBL" id="TKW56696.1"/>
    </source>
</evidence>
<organism evidence="1 2">
    <name type="scientific">Colletotrichum tanaceti</name>
    <dbReference type="NCBI Taxonomy" id="1306861"/>
    <lineage>
        <taxon>Eukaryota</taxon>
        <taxon>Fungi</taxon>
        <taxon>Dikarya</taxon>
        <taxon>Ascomycota</taxon>
        <taxon>Pezizomycotina</taxon>
        <taxon>Sordariomycetes</taxon>
        <taxon>Hypocreomycetidae</taxon>
        <taxon>Glomerellales</taxon>
        <taxon>Glomerellaceae</taxon>
        <taxon>Colletotrichum</taxon>
        <taxon>Colletotrichum destructivum species complex</taxon>
    </lineage>
</organism>
<evidence type="ECO:0000313" key="2">
    <source>
        <dbReference type="Proteomes" id="UP000310108"/>
    </source>
</evidence>
<dbReference type="STRING" id="1306861.A0A4V6DHI6"/>
<dbReference type="PANTHER" id="PTHR36922:SF1">
    <property type="entry name" value="DUF1993 DOMAIN-CONTAINING PROTEIN"/>
    <property type="match status" value="1"/>
</dbReference>
<dbReference type="EMBL" id="PJEX01000060">
    <property type="protein sequence ID" value="TKW56696.1"/>
    <property type="molecule type" value="Genomic_DNA"/>
</dbReference>
<comment type="caution">
    <text evidence="1">The sequence shown here is derived from an EMBL/GenBank/DDBJ whole genome shotgun (WGS) entry which is preliminary data.</text>
</comment>
<dbReference type="Gene3D" id="1.20.120.450">
    <property type="entry name" value="dinb family like domain"/>
    <property type="match status" value="1"/>
</dbReference>
<keyword evidence="2" id="KW-1185">Reference proteome</keyword>
<name>A0A4V6DHI6_9PEZI</name>
<dbReference type="InterPro" id="IPR018531">
    <property type="entry name" value="DUF1993"/>
</dbReference>
<dbReference type="InterPro" id="IPR034660">
    <property type="entry name" value="DinB/YfiT-like"/>
</dbReference>